<gene>
    <name evidence="2" type="ORF">PAHAL_9G637000</name>
</gene>
<feature type="region of interest" description="Disordered" evidence="1">
    <location>
        <begin position="132"/>
        <end position="159"/>
    </location>
</feature>
<dbReference type="PANTHER" id="PTHR44376">
    <property type="entry name" value="TRANSCRIPTIONAL REGULATOR OF FILAMENTOUS GROWTH FLO8"/>
    <property type="match status" value="1"/>
</dbReference>
<dbReference type="Proteomes" id="UP000243499">
    <property type="component" value="Chromosome 9"/>
</dbReference>
<dbReference type="Gramene" id="PVH33369">
    <property type="protein sequence ID" value="PVH33369"/>
    <property type="gene ID" value="PAHAL_9G637000"/>
</dbReference>
<dbReference type="EMBL" id="CM008054">
    <property type="protein sequence ID" value="PVH33369.1"/>
    <property type="molecule type" value="Genomic_DNA"/>
</dbReference>
<protein>
    <submittedName>
        <fullName evidence="2">Uncharacterized protein</fullName>
    </submittedName>
</protein>
<dbReference type="InterPro" id="IPR044716">
    <property type="entry name" value="LEUNIG-like"/>
</dbReference>
<organism evidence="2">
    <name type="scientific">Panicum hallii</name>
    <dbReference type="NCBI Taxonomy" id="206008"/>
    <lineage>
        <taxon>Eukaryota</taxon>
        <taxon>Viridiplantae</taxon>
        <taxon>Streptophyta</taxon>
        <taxon>Embryophyta</taxon>
        <taxon>Tracheophyta</taxon>
        <taxon>Spermatophyta</taxon>
        <taxon>Magnoliopsida</taxon>
        <taxon>Liliopsida</taxon>
        <taxon>Poales</taxon>
        <taxon>Poaceae</taxon>
        <taxon>PACMAD clade</taxon>
        <taxon>Panicoideae</taxon>
        <taxon>Panicodae</taxon>
        <taxon>Paniceae</taxon>
        <taxon>Panicinae</taxon>
        <taxon>Panicum</taxon>
        <taxon>Panicum sect. Panicum</taxon>
    </lineage>
</organism>
<evidence type="ECO:0000313" key="2">
    <source>
        <dbReference type="EMBL" id="PVH33369.1"/>
    </source>
</evidence>
<reference evidence="2" key="1">
    <citation type="submission" date="2018-04" db="EMBL/GenBank/DDBJ databases">
        <title>WGS assembly of Panicum hallii.</title>
        <authorList>
            <person name="Lovell J."/>
            <person name="Jenkins J."/>
            <person name="Lowry D."/>
            <person name="Mamidi S."/>
            <person name="Sreedasyam A."/>
            <person name="Weng X."/>
            <person name="Barry K."/>
            <person name="Bonette J."/>
            <person name="Campitelli B."/>
            <person name="Daum C."/>
            <person name="Gordon S."/>
            <person name="Gould B."/>
            <person name="Lipzen A."/>
            <person name="Macqueen A."/>
            <person name="Palacio-Mejia J."/>
            <person name="Plott C."/>
            <person name="Shakirov E."/>
            <person name="Shu S."/>
            <person name="Yoshinaga Y."/>
            <person name="Zane M."/>
            <person name="Rokhsar D."/>
            <person name="Grimwood J."/>
            <person name="Schmutz J."/>
            <person name="Juenger T."/>
        </authorList>
    </citation>
    <scope>NUCLEOTIDE SEQUENCE [LARGE SCALE GENOMIC DNA]</scope>
    <source>
        <strain evidence="2">FIL2</strain>
    </source>
</reference>
<dbReference type="InterPro" id="IPR006594">
    <property type="entry name" value="LisH"/>
</dbReference>
<dbReference type="AlphaFoldDB" id="A0A2T8I6T7"/>
<proteinExistence type="predicted"/>
<dbReference type="Pfam" id="PF08513">
    <property type="entry name" value="LisH"/>
    <property type="match status" value="1"/>
</dbReference>
<dbReference type="PANTHER" id="PTHR44376:SF9">
    <property type="entry name" value="TRANSCRIPTIONAL COREPRESSOR LEUNIG_HOMOLOG"/>
    <property type="match status" value="1"/>
</dbReference>
<evidence type="ECO:0000256" key="1">
    <source>
        <dbReference type="SAM" id="MobiDB-lite"/>
    </source>
</evidence>
<dbReference type="PROSITE" id="PS50896">
    <property type="entry name" value="LISH"/>
    <property type="match status" value="1"/>
</dbReference>
<name>A0A2T8I6T7_9POAL</name>
<dbReference type="GO" id="GO:0003714">
    <property type="term" value="F:transcription corepressor activity"/>
    <property type="evidence" value="ECO:0007669"/>
    <property type="project" value="InterPro"/>
</dbReference>
<sequence length="184" mass="20855">MEREVSPPPPPPYTTELDVYIYDYLIKRKLITTAEAFVKETEANPFVTDLQKINVPGGLLSDWWSIFWPSFISSPGDLACPEGHAPEQKPLEVGNHFSLEEEHMQQRAATSANSDRLNDATFNHTMRQDRVADPAQMHSQQSHQVPGVDRMDLPNSPVYKRSRTRRLLSVLRQVRSVGRGGVEC</sequence>
<accession>A0A2T8I6T7</accession>